<comment type="subunit">
    <text evidence="8">Forms a heterodimer with a member of the SLX4 family.</text>
</comment>
<evidence type="ECO:0000256" key="7">
    <source>
        <dbReference type="ARBA" id="ARBA00023242"/>
    </source>
</evidence>
<dbReference type="GO" id="GO:0017108">
    <property type="term" value="F:5'-flap endonuclease activity"/>
    <property type="evidence" value="ECO:0007669"/>
    <property type="project" value="InterPro"/>
</dbReference>
<evidence type="ECO:0000256" key="4">
    <source>
        <dbReference type="ARBA" id="ARBA00022801"/>
    </source>
</evidence>
<evidence type="ECO:0000259" key="10">
    <source>
        <dbReference type="PROSITE" id="PS50164"/>
    </source>
</evidence>
<dbReference type="FunFam" id="3.40.1440.10:FF:000005">
    <property type="entry name" value="Structure-specific endonuclease subunit SLX1 homolog"/>
    <property type="match status" value="1"/>
</dbReference>
<evidence type="ECO:0000256" key="9">
    <source>
        <dbReference type="SAM" id="MobiDB-lite"/>
    </source>
</evidence>
<dbReference type="GO" id="GO:0000724">
    <property type="term" value="P:double-strand break repair via homologous recombination"/>
    <property type="evidence" value="ECO:0007669"/>
    <property type="project" value="TreeGrafter"/>
</dbReference>
<evidence type="ECO:0000256" key="6">
    <source>
        <dbReference type="ARBA" id="ARBA00023204"/>
    </source>
</evidence>
<dbReference type="AlphaFoldDB" id="A0A9Q1QH34"/>
<dbReference type="EMBL" id="JAKOGI010000196">
    <property type="protein sequence ID" value="KAJ8440190.1"/>
    <property type="molecule type" value="Genomic_DNA"/>
</dbReference>
<keyword evidence="2 8" id="KW-0255">Endonuclease</keyword>
<keyword evidence="1 8" id="KW-0540">Nuclease</keyword>
<dbReference type="InterPro" id="IPR050381">
    <property type="entry name" value="SLX1_endonuclease"/>
</dbReference>
<keyword evidence="3 8" id="KW-0227">DNA damage</keyword>
<keyword evidence="4 8" id="KW-0378">Hydrolase</keyword>
<comment type="caution">
    <text evidence="11">The sequence shown here is derived from an EMBL/GenBank/DDBJ whole genome shotgun (WGS) entry which is preliminary data.</text>
</comment>
<dbReference type="HAMAP" id="MF_03100">
    <property type="entry name" value="Endonuc_su_Slx1"/>
    <property type="match status" value="1"/>
</dbReference>
<comment type="caution">
    <text evidence="8">Lacks conserved residue(s) required for the propagation of feature annotation.</text>
</comment>
<evidence type="ECO:0000313" key="11">
    <source>
        <dbReference type="EMBL" id="KAJ8440190.1"/>
    </source>
</evidence>
<dbReference type="GO" id="GO:0033557">
    <property type="term" value="C:Slx1-Slx4 complex"/>
    <property type="evidence" value="ECO:0007669"/>
    <property type="project" value="UniProtKB-UniRule"/>
</dbReference>
<dbReference type="GO" id="GO:0008821">
    <property type="term" value="F:crossover junction DNA endonuclease activity"/>
    <property type="evidence" value="ECO:0007669"/>
    <property type="project" value="TreeGrafter"/>
</dbReference>
<keyword evidence="7 8" id="KW-0539">Nucleus</keyword>
<reference evidence="11" key="1">
    <citation type="submission" date="2022-04" db="EMBL/GenBank/DDBJ databases">
        <title>Carnegiea gigantea Genome sequencing and assembly v2.</title>
        <authorList>
            <person name="Copetti D."/>
            <person name="Sanderson M.J."/>
            <person name="Burquez A."/>
            <person name="Wojciechowski M.F."/>
        </authorList>
    </citation>
    <scope>NUCLEOTIDE SEQUENCE</scope>
    <source>
        <strain evidence="11">SGP5-SGP5p</strain>
        <tissue evidence="11">Aerial part</tissue>
    </source>
</reference>
<dbReference type="Gene3D" id="3.40.1440.10">
    <property type="entry name" value="GIY-YIG endonuclease"/>
    <property type="match status" value="1"/>
</dbReference>
<dbReference type="PANTHER" id="PTHR20208">
    <property type="entry name" value="STRUCTURE-SPECIFIC ENDONUCLEASE SUBUNIT SLX1"/>
    <property type="match status" value="1"/>
</dbReference>
<feature type="region of interest" description="Disordered" evidence="9">
    <location>
        <begin position="1"/>
        <end position="31"/>
    </location>
</feature>
<dbReference type="OrthoDB" id="24645at2759"/>
<feature type="compositionally biased region" description="Basic residues" evidence="9">
    <location>
        <begin position="1"/>
        <end position="19"/>
    </location>
</feature>
<keyword evidence="12" id="KW-1185">Reference proteome</keyword>
<keyword evidence="5 8" id="KW-0233">DNA recombination</keyword>
<dbReference type="Pfam" id="PF01541">
    <property type="entry name" value="GIY-YIG"/>
    <property type="match status" value="1"/>
</dbReference>
<name>A0A9Q1QH34_9CARY</name>
<comment type="function">
    <text evidence="8">Catalytic subunit of a heterodimeric structure-specific endonuclease that resolves DNA secondary structures generated during DNA repair and recombination. Has endonuclease activity towards branched DNA substrates, introducing single-strand cuts in duplex DNA close to junctions with ss-DNA.</text>
</comment>
<comment type="similarity">
    <text evidence="8">Belongs to the SLX1 family.</text>
</comment>
<comment type="subcellular location">
    <subcellularLocation>
        <location evidence="8">Nucleus</location>
    </subcellularLocation>
</comment>
<feature type="domain" description="GIY-YIG" evidence="10">
    <location>
        <begin position="47"/>
        <end position="129"/>
    </location>
</feature>
<evidence type="ECO:0000256" key="2">
    <source>
        <dbReference type="ARBA" id="ARBA00022759"/>
    </source>
</evidence>
<evidence type="ECO:0000256" key="8">
    <source>
        <dbReference type="HAMAP-Rule" id="MF_03100"/>
    </source>
</evidence>
<gene>
    <name evidence="11" type="ORF">Cgig2_023955</name>
</gene>
<dbReference type="PANTHER" id="PTHR20208:SF10">
    <property type="entry name" value="STRUCTURE-SPECIFIC ENDONUCLEASE SUBUNIT SLX1"/>
    <property type="match status" value="1"/>
</dbReference>
<dbReference type="InterPro" id="IPR000305">
    <property type="entry name" value="GIY-YIG_endonuc"/>
</dbReference>
<evidence type="ECO:0000256" key="1">
    <source>
        <dbReference type="ARBA" id="ARBA00022722"/>
    </source>
</evidence>
<evidence type="ECO:0000256" key="3">
    <source>
        <dbReference type="ARBA" id="ARBA00022763"/>
    </source>
</evidence>
<keyword evidence="6 8" id="KW-0234">DNA repair</keyword>
<sequence>MRRSRQNNHKLQTCKHRRRETLTPNGSTQADQEDEAAICKGQGEGSRFFGCYLLTSLCPRYKGHSYIGFTVNPKRRIRQHNGEITSGAFRTKRKRPWEMVLCIHGFPTRVAALQFEWAWQHPTESLAVRETASTFKSLGGLANKIKLGLTMLTLQSWQSMDLTVSFFSTGYMKHTAGCPSLPRQMKIHFCSMDELPCYWDGDQPYGCDDEDDIDPNHTKEFTFLSDDRQVSSINGIMDISHSSIDIERRNTQNVSEDVWTSDQRDLPSKLWEKSSTVALNATVEEDKPLLQSRSADVHPENNTKEQVRVSKEISTQELTESFHQTAPSDKEFSSPLLLEEEMEELHCQSTGVLRSAGSNTNGQMQLSQEMRTEVQRDPSDKEFSSHLLLEEGTLEEDMELYCQSPAGVFRSAGSNMNEQIRLSKAVGSESEGQRDPSDKEFSSHLLLEEEMDELYRQYPTCILRSAGSNMNEKIQFSIVMGTEGQRDLFPSLEDLTEPFEQADPSMGESSSEVTGKFGKDDMTCILIDKSTKEERHPKYEQLPVRVRDDVRPSSMEGVEVIDLYTPSPERRIVPGGKKRRATHDHADIIDLTRSPLFVQL</sequence>
<dbReference type="CDD" id="cd10455">
    <property type="entry name" value="GIY-YIG_SLX1"/>
    <property type="match status" value="1"/>
</dbReference>
<dbReference type="InterPro" id="IPR027520">
    <property type="entry name" value="Slx1"/>
</dbReference>
<dbReference type="SMART" id="SM00465">
    <property type="entry name" value="GIYc"/>
    <property type="match status" value="1"/>
</dbReference>
<evidence type="ECO:0000313" key="12">
    <source>
        <dbReference type="Proteomes" id="UP001153076"/>
    </source>
</evidence>
<accession>A0A9Q1QH34</accession>
<dbReference type="InterPro" id="IPR035901">
    <property type="entry name" value="GIY-YIG_endonuc_sf"/>
</dbReference>
<dbReference type="Proteomes" id="UP001153076">
    <property type="component" value="Unassembled WGS sequence"/>
</dbReference>
<evidence type="ECO:0000256" key="5">
    <source>
        <dbReference type="ARBA" id="ARBA00023172"/>
    </source>
</evidence>
<organism evidence="11 12">
    <name type="scientific">Carnegiea gigantea</name>
    <dbReference type="NCBI Taxonomy" id="171969"/>
    <lineage>
        <taxon>Eukaryota</taxon>
        <taxon>Viridiplantae</taxon>
        <taxon>Streptophyta</taxon>
        <taxon>Embryophyta</taxon>
        <taxon>Tracheophyta</taxon>
        <taxon>Spermatophyta</taxon>
        <taxon>Magnoliopsida</taxon>
        <taxon>eudicotyledons</taxon>
        <taxon>Gunneridae</taxon>
        <taxon>Pentapetalae</taxon>
        <taxon>Caryophyllales</taxon>
        <taxon>Cactineae</taxon>
        <taxon>Cactaceae</taxon>
        <taxon>Cactoideae</taxon>
        <taxon>Echinocereeae</taxon>
        <taxon>Carnegiea</taxon>
    </lineage>
</organism>
<proteinExistence type="inferred from homology"/>
<comment type="cofactor">
    <cofactor evidence="8">
        <name>a divalent metal cation</name>
        <dbReference type="ChEBI" id="CHEBI:60240"/>
    </cofactor>
</comment>
<protein>
    <recommendedName>
        <fullName evidence="8">Structure-specific endonuclease subunit SLX1 homolog</fullName>
        <ecNumber evidence="8">3.1.-.-</ecNumber>
    </recommendedName>
</protein>
<dbReference type="EC" id="3.1.-.-" evidence="8"/>
<dbReference type="PROSITE" id="PS50164">
    <property type="entry name" value="GIY_YIG"/>
    <property type="match status" value="1"/>
</dbReference>